<gene>
    <name evidence="4" type="ORF">CYBJADRAFT_165203</name>
</gene>
<evidence type="ECO:0000256" key="2">
    <source>
        <dbReference type="ARBA" id="ARBA00023027"/>
    </source>
</evidence>
<dbReference type="RefSeq" id="XP_020072833.1">
    <property type="nucleotide sequence ID" value="XM_020213929.1"/>
</dbReference>
<dbReference type="Pfam" id="PF02826">
    <property type="entry name" value="2-Hacid_dh_C"/>
    <property type="match status" value="1"/>
</dbReference>
<organism evidence="4 5">
    <name type="scientific">Cyberlindnera jadinii (strain ATCC 18201 / CBS 1600 / BCRC 20928 / JCM 3617 / NBRC 0987 / NRRL Y-1542)</name>
    <name type="common">Torula yeast</name>
    <name type="synonym">Candida utilis</name>
    <dbReference type="NCBI Taxonomy" id="983966"/>
    <lineage>
        <taxon>Eukaryota</taxon>
        <taxon>Fungi</taxon>
        <taxon>Dikarya</taxon>
        <taxon>Ascomycota</taxon>
        <taxon>Saccharomycotina</taxon>
        <taxon>Saccharomycetes</taxon>
        <taxon>Phaffomycetales</taxon>
        <taxon>Phaffomycetaceae</taxon>
        <taxon>Cyberlindnera</taxon>
    </lineage>
</organism>
<sequence length="150" mass="16887">MKIVYTKRTPLEEGSLPFDTVYYPTIEEALPVADLIVLAVPHTEHTVNIINRDSIKLVKRGVRIVNIGRGSAIDEDVLFEALDNGTVNSVGLDVFQHEPHIDKRYLNRHDVTISPHLGPFTKDNHIYIAKRQMENIINVLIENGDGINPV</sequence>
<dbReference type="GO" id="GO:0051287">
    <property type="term" value="F:NAD binding"/>
    <property type="evidence" value="ECO:0007669"/>
    <property type="project" value="InterPro"/>
</dbReference>
<dbReference type="AlphaFoldDB" id="A0A1E4S8I0"/>
<dbReference type="InterPro" id="IPR050223">
    <property type="entry name" value="D-isomer_2-hydroxyacid_DH"/>
</dbReference>
<name>A0A1E4S8I0_CYBJN</name>
<dbReference type="Proteomes" id="UP000094389">
    <property type="component" value="Unassembled WGS sequence"/>
</dbReference>
<evidence type="ECO:0000313" key="4">
    <source>
        <dbReference type="EMBL" id="ODV75794.1"/>
    </source>
</evidence>
<dbReference type="STRING" id="983966.A0A1E4S8I0"/>
<dbReference type="InterPro" id="IPR036291">
    <property type="entry name" value="NAD(P)-bd_dom_sf"/>
</dbReference>
<proteinExistence type="predicted"/>
<dbReference type="GO" id="GO:0030267">
    <property type="term" value="F:glyoxylate reductase (NADPH) activity"/>
    <property type="evidence" value="ECO:0007669"/>
    <property type="project" value="TreeGrafter"/>
</dbReference>
<protein>
    <recommendedName>
        <fullName evidence="3">D-isomer specific 2-hydroxyacid dehydrogenase NAD-binding domain-containing protein</fullName>
    </recommendedName>
</protein>
<feature type="domain" description="D-isomer specific 2-hydroxyacid dehydrogenase NAD-binding" evidence="3">
    <location>
        <begin position="1"/>
        <end position="118"/>
    </location>
</feature>
<dbReference type="GO" id="GO:0016618">
    <property type="term" value="F:hydroxypyruvate reductase [NAD(P)H] activity"/>
    <property type="evidence" value="ECO:0007669"/>
    <property type="project" value="TreeGrafter"/>
</dbReference>
<dbReference type="Gene3D" id="3.40.50.720">
    <property type="entry name" value="NAD(P)-binding Rossmann-like Domain"/>
    <property type="match status" value="2"/>
</dbReference>
<dbReference type="OrthoDB" id="298012at2759"/>
<reference evidence="4 5" key="1">
    <citation type="journal article" date="2016" name="Proc. Natl. Acad. Sci. U.S.A.">
        <title>Comparative genomics of biotechnologically important yeasts.</title>
        <authorList>
            <person name="Riley R."/>
            <person name="Haridas S."/>
            <person name="Wolfe K.H."/>
            <person name="Lopes M.R."/>
            <person name="Hittinger C.T."/>
            <person name="Goeker M."/>
            <person name="Salamov A.A."/>
            <person name="Wisecaver J.H."/>
            <person name="Long T.M."/>
            <person name="Calvey C.H."/>
            <person name="Aerts A.L."/>
            <person name="Barry K.W."/>
            <person name="Choi C."/>
            <person name="Clum A."/>
            <person name="Coughlan A.Y."/>
            <person name="Deshpande S."/>
            <person name="Douglass A.P."/>
            <person name="Hanson S.J."/>
            <person name="Klenk H.-P."/>
            <person name="LaButti K.M."/>
            <person name="Lapidus A."/>
            <person name="Lindquist E.A."/>
            <person name="Lipzen A.M."/>
            <person name="Meier-Kolthoff J.P."/>
            <person name="Ohm R.A."/>
            <person name="Otillar R.P."/>
            <person name="Pangilinan J.L."/>
            <person name="Peng Y."/>
            <person name="Rokas A."/>
            <person name="Rosa C.A."/>
            <person name="Scheuner C."/>
            <person name="Sibirny A.A."/>
            <person name="Slot J.C."/>
            <person name="Stielow J.B."/>
            <person name="Sun H."/>
            <person name="Kurtzman C.P."/>
            <person name="Blackwell M."/>
            <person name="Grigoriev I.V."/>
            <person name="Jeffries T.W."/>
        </authorList>
    </citation>
    <scope>NUCLEOTIDE SEQUENCE [LARGE SCALE GENOMIC DNA]</scope>
    <source>
        <strain evidence="5">ATCC 18201 / CBS 1600 / BCRC 20928 / JCM 3617 / NBRC 0987 / NRRL Y-1542</strain>
    </source>
</reference>
<evidence type="ECO:0000259" key="3">
    <source>
        <dbReference type="Pfam" id="PF02826"/>
    </source>
</evidence>
<keyword evidence="5" id="KW-1185">Reference proteome</keyword>
<dbReference type="PANTHER" id="PTHR10996">
    <property type="entry name" value="2-HYDROXYACID DEHYDROGENASE-RELATED"/>
    <property type="match status" value="1"/>
</dbReference>
<keyword evidence="1" id="KW-0560">Oxidoreductase</keyword>
<dbReference type="InterPro" id="IPR006140">
    <property type="entry name" value="D-isomer_DH_NAD-bd"/>
</dbReference>
<dbReference type="GeneID" id="30988325"/>
<evidence type="ECO:0000256" key="1">
    <source>
        <dbReference type="ARBA" id="ARBA00023002"/>
    </source>
</evidence>
<dbReference type="PANTHER" id="PTHR10996:SF178">
    <property type="entry name" value="2-HYDROXYACID DEHYDROGENASE YGL185C-RELATED"/>
    <property type="match status" value="1"/>
</dbReference>
<dbReference type="SUPFAM" id="SSF51735">
    <property type="entry name" value="NAD(P)-binding Rossmann-fold domains"/>
    <property type="match status" value="1"/>
</dbReference>
<keyword evidence="2" id="KW-0520">NAD</keyword>
<evidence type="ECO:0000313" key="5">
    <source>
        <dbReference type="Proteomes" id="UP000094389"/>
    </source>
</evidence>
<dbReference type="GO" id="GO:0005829">
    <property type="term" value="C:cytosol"/>
    <property type="evidence" value="ECO:0007669"/>
    <property type="project" value="TreeGrafter"/>
</dbReference>
<accession>A0A1E4S8I0</accession>
<dbReference type="EMBL" id="KV453925">
    <property type="protein sequence ID" value="ODV75794.1"/>
    <property type="molecule type" value="Genomic_DNA"/>
</dbReference>